<proteinExistence type="predicted"/>
<protein>
    <submittedName>
        <fullName evidence="1">Alpha/beta hydrolase fold protein</fullName>
    </submittedName>
</protein>
<dbReference type="AlphaFoldDB" id="A0A0G0E4L5"/>
<dbReference type="STRING" id="1618350.UR67_C0001G0179"/>
<evidence type="ECO:0000313" key="2">
    <source>
        <dbReference type="Proteomes" id="UP000034581"/>
    </source>
</evidence>
<dbReference type="InterPro" id="IPR029058">
    <property type="entry name" value="AB_hydrolase_fold"/>
</dbReference>
<dbReference type="SUPFAM" id="SSF53474">
    <property type="entry name" value="alpha/beta-Hydrolases"/>
    <property type="match status" value="1"/>
</dbReference>
<organism evidence="1 2">
    <name type="scientific">candidate division CPR3 bacterium GW2011_GWF2_35_18</name>
    <dbReference type="NCBI Taxonomy" id="1618350"/>
    <lineage>
        <taxon>Bacteria</taxon>
        <taxon>Bacteria division CPR3</taxon>
    </lineage>
</organism>
<dbReference type="EMBL" id="LBQB01000001">
    <property type="protein sequence ID" value="KKP70270.1"/>
    <property type="molecule type" value="Genomic_DNA"/>
</dbReference>
<accession>A0A0G0E4L5</accession>
<dbReference type="Proteomes" id="UP000034581">
    <property type="component" value="Unassembled WGS sequence"/>
</dbReference>
<evidence type="ECO:0000313" key="1">
    <source>
        <dbReference type="EMBL" id="KKP70270.1"/>
    </source>
</evidence>
<comment type="caution">
    <text evidence="1">The sequence shown here is derived from an EMBL/GenBank/DDBJ whole genome shotgun (WGS) entry which is preliminary data.</text>
</comment>
<sequence>MQINNFQEKNYERAVLSETYHVVPFFSNGHLVRVKTSDNLILHGFYNEPNEETKKVFLYTHGAHSNFYRGNTIQYLESVALSEGYAFLTVNNRGGDFNGRFEIIKECIFDFEAWISFCAAKGFEEIVIVGSSLATHKILYYLDEKENTLITKVILISPSNNIVLWKEKVQDKAEHYLNLAKKLIAQNKGKEYMPSDAYLKMISAGTYYDRFGPESVIDNFNFHDSQFDFQRIRGLELPTLIISGDNDKYMRNAEESLKRLENLNKNIQTHIIPGADHWFTNQEEKLKTRIKEFLI</sequence>
<name>A0A0G0E4L5_UNCC3</name>
<gene>
    <name evidence="1" type="ORF">UR67_C0001G0179</name>
</gene>
<keyword evidence="1" id="KW-0378">Hydrolase</keyword>
<dbReference type="GO" id="GO:0016787">
    <property type="term" value="F:hydrolase activity"/>
    <property type="evidence" value="ECO:0007669"/>
    <property type="project" value="UniProtKB-KW"/>
</dbReference>
<reference evidence="1 2" key="1">
    <citation type="journal article" date="2015" name="Nature">
        <title>rRNA introns, odd ribosomes, and small enigmatic genomes across a large radiation of phyla.</title>
        <authorList>
            <person name="Brown C.T."/>
            <person name="Hug L.A."/>
            <person name="Thomas B.C."/>
            <person name="Sharon I."/>
            <person name="Castelle C.J."/>
            <person name="Singh A."/>
            <person name="Wilkins M.J."/>
            <person name="Williams K.H."/>
            <person name="Banfield J.F."/>
        </authorList>
    </citation>
    <scope>NUCLEOTIDE SEQUENCE [LARGE SCALE GENOMIC DNA]</scope>
</reference>
<dbReference type="InterPro" id="IPR013744">
    <property type="entry name" value="SidJ"/>
</dbReference>
<dbReference type="Pfam" id="PF08538">
    <property type="entry name" value="DUF1749"/>
    <property type="match status" value="1"/>
</dbReference>
<dbReference type="Gene3D" id="3.40.50.1820">
    <property type="entry name" value="alpha/beta hydrolase"/>
    <property type="match status" value="1"/>
</dbReference>